<dbReference type="PANTHER" id="PTHR37813:SF1">
    <property type="entry name" value="FELS-2 PROPHAGE PROTEIN"/>
    <property type="match status" value="1"/>
</dbReference>
<dbReference type="Pfam" id="PF10145">
    <property type="entry name" value="PhageMin_Tail"/>
    <property type="match status" value="1"/>
</dbReference>
<dbReference type="NCBIfam" id="TIGR01760">
    <property type="entry name" value="tape_meas_TP901"/>
    <property type="match status" value="1"/>
</dbReference>
<evidence type="ECO:0000256" key="2">
    <source>
        <dbReference type="ARBA" id="ARBA00022612"/>
    </source>
</evidence>
<feature type="domain" description="Phage tail tape measure protein" evidence="3">
    <location>
        <begin position="233"/>
        <end position="416"/>
    </location>
</feature>
<protein>
    <submittedName>
        <fullName evidence="4">Minor tail protein</fullName>
    </submittedName>
</protein>
<dbReference type="InterPro" id="IPR010090">
    <property type="entry name" value="Phage_tape_meas"/>
</dbReference>
<proteinExistence type="predicted"/>
<evidence type="ECO:0000256" key="1">
    <source>
        <dbReference type="ARBA" id="ARBA00022465"/>
    </source>
</evidence>
<evidence type="ECO:0000259" key="3">
    <source>
        <dbReference type="Pfam" id="PF10145"/>
    </source>
</evidence>
<dbReference type="GO" id="GO:0098003">
    <property type="term" value="P:viral tail assembly"/>
    <property type="evidence" value="ECO:0007669"/>
    <property type="project" value="UniProtKB-KW"/>
</dbReference>
<dbReference type="PANTHER" id="PTHR37813">
    <property type="entry name" value="FELS-2 PROPHAGE PROTEIN"/>
    <property type="match status" value="1"/>
</dbReference>
<reference evidence="4" key="1">
    <citation type="journal article" date="2021" name="Proc. Natl. Acad. Sci. U.S.A.">
        <title>A Catalog of Tens of Thousands of Viruses from Human Metagenomes Reveals Hidden Associations with Chronic Diseases.</title>
        <authorList>
            <person name="Tisza M.J."/>
            <person name="Buck C.B."/>
        </authorList>
    </citation>
    <scope>NUCLEOTIDE SEQUENCE</scope>
    <source>
        <strain evidence="4">CtQdF5</strain>
    </source>
</reference>
<organism evidence="4">
    <name type="scientific">Myoviridae sp. ctQdF5</name>
    <dbReference type="NCBI Taxonomy" id="2825101"/>
    <lineage>
        <taxon>Viruses</taxon>
        <taxon>Duplodnaviria</taxon>
        <taxon>Heunggongvirae</taxon>
        <taxon>Uroviricota</taxon>
        <taxon>Caudoviricetes</taxon>
    </lineage>
</organism>
<sequence length="780" mass="80571">MDVFGGVIRLQDDISGVLRTAAQSARNFQSDVSNARQALNQLENTRVSDRTVRVNTQGARSEIENTRSRLQSIRDRAVNITARAQNALSSIRNVGTRLRQSIRDRAINLIVRAPVAIRTTRMVGAMLKELIKDKIANIKAKVSNAVNKIKTVASHLKKIKDNKVVRFVAKGVKAFGGIVAKLGLAGAAAGFGAVTAAGTLALKSAMDFEKGMANVGTLLDGDVKGKLSSMGESLKTISKDTGVDLNNLSGGLYEVVSAFGESADSTKQLEIAAKAAKAGNAETSEAVKMLSAVTKGYGDTSAEAVGKAADLAFETVKLGQTSFPELASSMGAVIPLASTLKVSQEELFGAMATLTGVTGGTAEVTTQLKATMQGFMSPSAEMSEALKKMGYASGAAALESEGLGSILNKLKASVNGDEVAFAGLFSSVEAKNAVLALAGSQAENFVTKTDAMTKASGAAEGAFQQQNKSVAAMAGKIKNYGMVMLTSIGEKALPIITDALDKVMTVMPSFESSVGKVFDAVGPVLLSIGNIFSDSANKMGFSFENVTSIIADAVTVVGNIITAIAPVISGILQGVGSIVEAVFPAIASVMSMVGEKIVAVYTMLGSHSQLFQGIVETMGPIISGVISGLGVVIGGAFDVIIAAVDLCLSAFEKAFPAIEAVVKSVWNVIEPIINGIGKGISAVAGAVKNVAGFIGGGKGDVGANATGTSYWRGGYTTVGEHGPELINLPAGSKVHSNSDTQKMLGGKAVNINVGSMVIREESDIDKVATEIVKKLKQVDR</sequence>
<name>A0A8S5U2U3_9CAUD</name>
<evidence type="ECO:0000313" key="4">
    <source>
        <dbReference type="EMBL" id="DAF88776.1"/>
    </source>
</evidence>
<accession>A0A8S5U2U3</accession>
<keyword evidence="1" id="KW-1245">Viral tail assembly</keyword>
<dbReference type="EMBL" id="BK015995">
    <property type="protein sequence ID" value="DAF88776.1"/>
    <property type="molecule type" value="Genomic_DNA"/>
</dbReference>
<keyword evidence="2" id="KW-1188">Viral release from host cell</keyword>